<organism evidence="1 2">
    <name type="scientific">Nitratireductor thuwali</name>
    <dbReference type="NCBI Taxonomy" id="2267699"/>
    <lineage>
        <taxon>Bacteria</taxon>
        <taxon>Pseudomonadati</taxon>
        <taxon>Pseudomonadota</taxon>
        <taxon>Alphaproteobacteria</taxon>
        <taxon>Hyphomicrobiales</taxon>
        <taxon>Phyllobacteriaceae</taxon>
        <taxon>Nitratireductor</taxon>
    </lineage>
</organism>
<protein>
    <submittedName>
        <fullName evidence="1">Uncharacterized protein</fullName>
    </submittedName>
</protein>
<evidence type="ECO:0000313" key="1">
    <source>
        <dbReference type="EMBL" id="UUP18343.1"/>
    </source>
</evidence>
<name>A0ABY5MNZ6_9HYPH</name>
<dbReference type="Proteomes" id="UP001342418">
    <property type="component" value="Chromosome"/>
</dbReference>
<evidence type="ECO:0000313" key="2">
    <source>
        <dbReference type="Proteomes" id="UP001342418"/>
    </source>
</evidence>
<reference evidence="1 2" key="1">
    <citation type="submission" date="2018-07" db="EMBL/GenBank/DDBJ databases">
        <title>Genome sequence of Nitratireductor thuwali#1536.</title>
        <authorList>
            <person name="Michoud G."/>
            <person name="Merlino G."/>
            <person name="Sefrji F.O."/>
            <person name="Daffonchio D."/>
        </authorList>
    </citation>
    <scope>NUCLEOTIDE SEQUENCE [LARGE SCALE GENOMIC DNA]</scope>
    <source>
        <strain evidence="2">Nit1536</strain>
    </source>
</reference>
<accession>A0ABY5MNZ6</accession>
<gene>
    <name evidence="1" type="ORF">NTH_02823</name>
</gene>
<keyword evidence="2" id="KW-1185">Reference proteome</keyword>
<proteinExistence type="predicted"/>
<dbReference type="EMBL" id="CP030941">
    <property type="protein sequence ID" value="UUP18343.1"/>
    <property type="molecule type" value="Genomic_DNA"/>
</dbReference>
<sequence length="39" mass="4354">MLSAGEAFMAAQGNSREQRISIRDCKKQQLVWSVFAAKP</sequence>